<dbReference type="InterPro" id="IPR052710">
    <property type="entry name" value="CAAX_protease"/>
</dbReference>
<dbReference type="Pfam" id="PF02517">
    <property type="entry name" value="Rce1-like"/>
    <property type="match status" value="1"/>
</dbReference>
<keyword evidence="1" id="KW-1133">Transmembrane helix</keyword>
<organism evidence="3 4">
    <name type="scientific">Gaiella occulta</name>
    <dbReference type="NCBI Taxonomy" id="1002870"/>
    <lineage>
        <taxon>Bacteria</taxon>
        <taxon>Bacillati</taxon>
        <taxon>Actinomycetota</taxon>
        <taxon>Thermoleophilia</taxon>
        <taxon>Gaiellales</taxon>
        <taxon>Gaiellaceae</taxon>
        <taxon>Gaiella</taxon>
    </lineage>
</organism>
<dbReference type="OrthoDB" id="3693644at2"/>
<sequence length="227" mass="23262">MSGAVAGTPARRLAGRLVAWSGLVGALVALGYASRFAGGDPPDDLLYRWSTAVGGAVQYAVMLGAAWLIGRGLGRELPGLLRPSSWGRAAGLVVLALVAIWAAGWVLNFALEAGKEQGLVPDGWDGSRAAPFVANFLVVALAAPLVEEVLFRGVGFGLVSAFLGPVPAVAVTGLAFGLAHGLVVALPVLSLFGVILGWLRWRTGSVYPAMILHGIFNGTALIAAVSL</sequence>
<protein>
    <submittedName>
        <fullName evidence="3">CAAX protease self-immunity protein</fullName>
    </submittedName>
</protein>
<feature type="transmembrane region" description="Helical" evidence="1">
    <location>
        <begin position="89"/>
        <end position="109"/>
    </location>
</feature>
<dbReference type="InterPro" id="IPR003675">
    <property type="entry name" value="Rce1/LyrA-like_dom"/>
</dbReference>
<evidence type="ECO:0000259" key="2">
    <source>
        <dbReference type="Pfam" id="PF02517"/>
    </source>
</evidence>
<keyword evidence="1" id="KW-0472">Membrane</keyword>
<feature type="transmembrane region" description="Helical" evidence="1">
    <location>
        <begin position="17"/>
        <end position="34"/>
    </location>
</feature>
<dbReference type="AlphaFoldDB" id="A0A7M2YW23"/>
<evidence type="ECO:0000256" key="1">
    <source>
        <dbReference type="SAM" id="Phobius"/>
    </source>
</evidence>
<reference evidence="4" key="2">
    <citation type="journal article" date="2019" name="MicrobiologyOpen">
        <title>High-quality draft genome sequence of Gaiella occulta isolated from a 150 meter deep mineral water borehole and comparison with the genome sequences of other deep-branching lineages of the phylum Actinobacteria.</title>
        <authorList>
            <person name="Severino R."/>
            <person name="Froufe H.J.C."/>
            <person name="Barroso C."/>
            <person name="Albuquerque L."/>
            <person name="Lobo-da-Cunha A."/>
            <person name="da Costa M.S."/>
            <person name="Egas C."/>
        </authorList>
    </citation>
    <scope>NUCLEOTIDE SEQUENCE [LARGE SCALE GENOMIC DNA]</scope>
    <source>
        <strain evidence="4">F2-233</strain>
    </source>
</reference>
<keyword evidence="3" id="KW-0378">Hydrolase</keyword>
<proteinExistence type="predicted"/>
<dbReference type="GO" id="GO:0006508">
    <property type="term" value="P:proteolysis"/>
    <property type="evidence" value="ECO:0007669"/>
    <property type="project" value="UniProtKB-KW"/>
</dbReference>
<accession>A0A7M2YW23</accession>
<dbReference type="RefSeq" id="WP_114796611.1">
    <property type="nucleotide sequence ID" value="NZ_QQZY01000005.1"/>
</dbReference>
<dbReference type="GO" id="GO:0080120">
    <property type="term" value="P:CAAX-box protein maturation"/>
    <property type="evidence" value="ECO:0007669"/>
    <property type="project" value="UniProtKB-ARBA"/>
</dbReference>
<evidence type="ECO:0000313" key="3">
    <source>
        <dbReference type="EMBL" id="RDI74094.1"/>
    </source>
</evidence>
<feature type="transmembrane region" description="Helical" evidence="1">
    <location>
        <begin position="182"/>
        <end position="199"/>
    </location>
</feature>
<evidence type="ECO:0000313" key="4">
    <source>
        <dbReference type="Proteomes" id="UP000254134"/>
    </source>
</evidence>
<feature type="transmembrane region" description="Helical" evidence="1">
    <location>
        <begin position="206"/>
        <end position="225"/>
    </location>
</feature>
<dbReference type="GO" id="GO:0004175">
    <property type="term" value="F:endopeptidase activity"/>
    <property type="evidence" value="ECO:0007669"/>
    <property type="project" value="UniProtKB-ARBA"/>
</dbReference>
<comment type="caution">
    <text evidence="3">The sequence shown here is derived from an EMBL/GenBank/DDBJ whole genome shotgun (WGS) entry which is preliminary data.</text>
</comment>
<gene>
    <name evidence="3" type="ORF">Gocc_2191</name>
</gene>
<dbReference type="Proteomes" id="UP000254134">
    <property type="component" value="Unassembled WGS sequence"/>
</dbReference>
<keyword evidence="1" id="KW-0812">Transmembrane</keyword>
<reference evidence="3 4" key="1">
    <citation type="submission" date="2018-07" db="EMBL/GenBank/DDBJ databases">
        <title>High-quality-draft genome sequence of Gaiella occulta.</title>
        <authorList>
            <person name="Severino R."/>
            <person name="Froufe H.J.C."/>
            <person name="Rainey F.A."/>
            <person name="Barroso C."/>
            <person name="Albuquerque L."/>
            <person name="Lobo-Da-Cunha A."/>
            <person name="Da Costa M.S."/>
            <person name="Egas C."/>
        </authorList>
    </citation>
    <scope>NUCLEOTIDE SEQUENCE [LARGE SCALE GENOMIC DNA]</scope>
    <source>
        <strain evidence="3 4">F2-233</strain>
    </source>
</reference>
<dbReference type="EMBL" id="QQZY01000005">
    <property type="protein sequence ID" value="RDI74094.1"/>
    <property type="molecule type" value="Genomic_DNA"/>
</dbReference>
<feature type="domain" description="CAAX prenyl protease 2/Lysostaphin resistance protein A-like" evidence="2">
    <location>
        <begin position="132"/>
        <end position="218"/>
    </location>
</feature>
<name>A0A7M2YW23_9ACTN</name>
<feature type="transmembrane region" description="Helical" evidence="1">
    <location>
        <begin position="46"/>
        <end position="69"/>
    </location>
</feature>
<keyword evidence="4" id="KW-1185">Reference proteome</keyword>
<keyword evidence="3" id="KW-0645">Protease</keyword>
<dbReference type="PANTHER" id="PTHR36435">
    <property type="entry name" value="SLR1288 PROTEIN"/>
    <property type="match status" value="1"/>
</dbReference>
<feature type="transmembrane region" description="Helical" evidence="1">
    <location>
        <begin position="129"/>
        <end position="146"/>
    </location>
</feature>
<dbReference type="PANTHER" id="PTHR36435:SF1">
    <property type="entry name" value="CAAX AMINO TERMINAL PROTEASE FAMILY PROTEIN"/>
    <property type="match status" value="1"/>
</dbReference>
<feature type="transmembrane region" description="Helical" evidence="1">
    <location>
        <begin position="153"/>
        <end position="176"/>
    </location>
</feature>